<protein>
    <submittedName>
        <fullName evidence="3">Anti-anti-sigma regulatory factor</fullName>
    </submittedName>
</protein>
<dbReference type="Gene3D" id="3.30.750.24">
    <property type="entry name" value="STAS domain"/>
    <property type="match status" value="1"/>
</dbReference>
<dbReference type="InterPro" id="IPR002645">
    <property type="entry name" value="STAS_dom"/>
</dbReference>
<dbReference type="Proteomes" id="UP001234495">
    <property type="component" value="Unassembled WGS sequence"/>
</dbReference>
<name>A0ABT9ZIC0_9BACI</name>
<dbReference type="InterPro" id="IPR036513">
    <property type="entry name" value="STAS_dom_sf"/>
</dbReference>
<evidence type="ECO:0000313" key="4">
    <source>
        <dbReference type="Proteomes" id="UP001234495"/>
    </source>
</evidence>
<dbReference type="PROSITE" id="PS50801">
    <property type="entry name" value="STAS"/>
    <property type="match status" value="1"/>
</dbReference>
<organism evidence="3 4">
    <name type="scientific">Metabacillus malikii</name>
    <dbReference type="NCBI Taxonomy" id="1504265"/>
    <lineage>
        <taxon>Bacteria</taxon>
        <taxon>Bacillati</taxon>
        <taxon>Bacillota</taxon>
        <taxon>Bacilli</taxon>
        <taxon>Bacillales</taxon>
        <taxon>Bacillaceae</taxon>
        <taxon>Metabacillus</taxon>
    </lineage>
</organism>
<reference evidence="3 4" key="1">
    <citation type="submission" date="2023-07" db="EMBL/GenBank/DDBJ databases">
        <title>Genomic Encyclopedia of Type Strains, Phase IV (KMG-IV): sequencing the most valuable type-strain genomes for metagenomic binning, comparative biology and taxonomic classification.</title>
        <authorList>
            <person name="Goeker M."/>
        </authorList>
    </citation>
    <scope>NUCLEOTIDE SEQUENCE [LARGE SCALE GENOMIC DNA]</scope>
    <source>
        <strain evidence="3 4">DSM 29005</strain>
    </source>
</reference>
<dbReference type="EMBL" id="JAUSUD010000017">
    <property type="protein sequence ID" value="MDQ0232034.1"/>
    <property type="molecule type" value="Genomic_DNA"/>
</dbReference>
<keyword evidence="1" id="KW-0597">Phosphoprotein</keyword>
<accession>A0ABT9ZIC0</accession>
<dbReference type="SUPFAM" id="SSF52091">
    <property type="entry name" value="SpoIIaa-like"/>
    <property type="match status" value="1"/>
</dbReference>
<evidence type="ECO:0000256" key="1">
    <source>
        <dbReference type="ARBA" id="ARBA00022553"/>
    </source>
</evidence>
<evidence type="ECO:0000313" key="3">
    <source>
        <dbReference type="EMBL" id="MDQ0232034.1"/>
    </source>
</evidence>
<dbReference type="Pfam" id="PF01740">
    <property type="entry name" value="STAS"/>
    <property type="match status" value="1"/>
</dbReference>
<dbReference type="PANTHER" id="PTHR33745">
    <property type="entry name" value="RSBT ANTAGONIST PROTEIN RSBS-RELATED"/>
    <property type="match status" value="1"/>
</dbReference>
<sequence length="275" mass="31496">MEFNFQNSYELRDFIVVNKELFKKSLLTEAVNVKDSIDEILRIGNIDLISNAQKLVIDIIEGNEKELQSFAKHEGIAWATHSIEITFKLEWIQAIRRTIWKFIEKYNELANDSYSLEELFILEKQINNFVDQFLNTFFISYSTYKDKLILAQKQLVENLSVPIIPISPSVCILPLIGSIDSFRTMILEEKILSEIGQLRIETLILDLSGIGDIDADVISRLSHIIDGTALMGCETVITGLRAEVVRKMISIGVTFFNKTRTLGTLQHALNEYFVR</sequence>
<dbReference type="RefSeq" id="WP_307343998.1">
    <property type="nucleotide sequence ID" value="NZ_JAUSUD010000017.1"/>
</dbReference>
<gene>
    <name evidence="3" type="ORF">J2S19_003319</name>
</gene>
<dbReference type="PANTHER" id="PTHR33745:SF3">
    <property type="entry name" value="RSBT CO-ANTAGONIST PROTEIN RSBRC"/>
    <property type="match status" value="1"/>
</dbReference>
<dbReference type="InterPro" id="IPR051932">
    <property type="entry name" value="Bact_StressResp_Reg"/>
</dbReference>
<feature type="domain" description="STAS" evidence="2">
    <location>
        <begin position="160"/>
        <end position="272"/>
    </location>
</feature>
<keyword evidence="4" id="KW-1185">Reference proteome</keyword>
<comment type="caution">
    <text evidence="3">The sequence shown here is derived from an EMBL/GenBank/DDBJ whole genome shotgun (WGS) entry which is preliminary data.</text>
</comment>
<proteinExistence type="predicted"/>
<evidence type="ECO:0000259" key="2">
    <source>
        <dbReference type="PROSITE" id="PS50801"/>
    </source>
</evidence>
<dbReference type="CDD" id="cd07041">
    <property type="entry name" value="STAS_RsbR_RsbS_like"/>
    <property type="match status" value="1"/>
</dbReference>